<organism evidence="2 3">
    <name type="scientific">Puccinia graminis f. sp. tritici</name>
    <dbReference type="NCBI Taxonomy" id="56615"/>
    <lineage>
        <taxon>Eukaryota</taxon>
        <taxon>Fungi</taxon>
        <taxon>Dikarya</taxon>
        <taxon>Basidiomycota</taxon>
        <taxon>Pucciniomycotina</taxon>
        <taxon>Pucciniomycetes</taxon>
        <taxon>Pucciniales</taxon>
        <taxon>Pucciniaceae</taxon>
        <taxon>Puccinia</taxon>
    </lineage>
</organism>
<keyword evidence="3" id="KW-1185">Reference proteome</keyword>
<evidence type="ECO:0000313" key="2">
    <source>
        <dbReference type="EMBL" id="KAA1074865.1"/>
    </source>
</evidence>
<sequence length="253" mass="28734">MWEQDDWNSCEDLTLCHTILSACDHNLDGQTETGKKKPCRDSSYPVGCTPDKILKEDETSDQMKSEIKDHSRRPLFDCIKHTKRIWMKAITRFLGAGNQTRPREAASKRNSLKKLRRPGDHRTSKSTFPNQHPCPGFKVPRGGRASQASQSAKPVQLWSLTQSIRKRFSRSVSSSYLKRPRHKPEEQSRKTSSLEALSMSTRSSVSLPLNRPEDSGDETLKGTQDLTSPYSLPRLDAFEPFSFEPTNLIEELS</sequence>
<proteinExistence type="predicted"/>
<feature type="compositionally biased region" description="Polar residues" evidence="1">
    <location>
        <begin position="221"/>
        <end position="230"/>
    </location>
</feature>
<feature type="compositionally biased region" description="Basic and acidic residues" evidence="1">
    <location>
        <begin position="211"/>
        <end position="220"/>
    </location>
</feature>
<feature type="region of interest" description="Disordered" evidence="1">
    <location>
        <begin position="97"/>
        <end position="154"/>
    </location>
</feature>
<feature type="compositionally biased region" description="Polar residues" evidence="1">
    <location>
        <begin position="190"/>
        <end position="207"/>
    </location>
</feature>
<name>A0A5B0MDB4_PUCGR</name>
<evidence type="ECO:0000256" key="1">
    <source>
        <dbReference type="SAM" id="MobiDB-lite"/>
    </source>
</evidence>
<gene>
    <name evidence="2" type="ORF">PGT21_023393</name>
</gene>
<accession>A0A5B0MDB4</accession>
<protein>
    <submittedName>
        <fullName evidence="2">Uncharacterized protein</fullName>
    </submittedName>
</protein>
<comment type="caution">
    <text evidence="2">The sequence shown here is derived from an EMBL/GenBank/DDBJ whole genome shotgun (WGS) entry which is preliminary data.</text>
</comment>
<reference evidence="2 3" key="1">
    <citation type="submission" date="2019-05" db="EMBL/GenBank/DDBJ databases">
        <title>Emergence of the Ug99 lineage of the wheat stem rust pathogen through somatic hybridization.</title>
        <authorList>
            <person name="Li F."/>
            <person name="Upadhyaya N.M."/>
            <person name="Sperschneider J."/>
            <person name="Matny O."/>
            <person name="Nguyen-Phuc H."/>
            <person name="Mago R."/>
            <person name="Raley C."/>
            <person name="Miller M.E."/>
            <person name="Silverstein K.A.T."/>
            <person name="Henningsen E."/>
            <person name="Hirsch C.D."/>
            <person name="Visser B."/>
            <person name="Pretorius Z.A."/>
            <person name="Steffenson B.J."/>
            <person name="Schwessinger B."/>
            <person name="Dodds P.N."/>
            <person name="Figueroa M."/>
        </authorList>
    </citation>
    <scope>NUCLEOTIDE SEQUENCE [LARGE SCALE GENOMIC DNA]</scope>
    <source>
        <strain evidence="2">21-0</strain>
    </source>
</reference>
<evidence type="ECO:0000313" key="3">
    <source>
        <dbReference type="Proteomes" id="UP000324748"/>
    </source>
</evidence>
<dbReference type="AlphaFoldDB" id="A0A5B0MDB4"/>
<feature type="region of interest" description="Disordered" evidence="1">
    <location>
        <begin position="171"/>
        <end position="233"/>
    </location>
</feature>
<dbReference type="EMBL" id="VSWC01000157">
    <property type="protein sequence ID" value="KAA1074865.1"/>
    <property type="molecule type" value="Genomic_DNA"/>
</dbReference>
<dbReference type="OrthoDB" id="2496038at2759"/>
<dbReference type="Proteomes" id="UP000324748">
    <property type="component" value="Unassembled WGS sequence"/>
</dbReference>